<sequence length="32" mass="3872">MRTDARFPTIEDMLLTHRRHEDLMRLDAATCR</sequence>
<proteinExistence type="predicted"/>
<name>A0A7Y9DR95_9PSEU</name>
<comment type="caution">
    <text evidence="1">The sequence shown here is derived from an EMBL/GenBank/DDBJ whole genome shotgun (WGS) entry which is preliminary data.</text>
</comment>
<keyword evidence="2" id="KW-1185">Reference proteome</keyword>
<dbReference type="AlphaFoldDB" id="A0A7Y9DR95"/>
<dbReference type="EMBL" id="JACCBN010000001">
    <property type="protein sequence ID" value="NYD34063.1"/>
    <property type="molecule type" value="Genomic_DNA"/>
</dbReference>
<reference evidence="1 2" key="1">
    <citation type="submission" date="2020-07" db="EMBL/GenBank/DDBJ databases">
        <title>Sequencing the genomes of 1000 actinobacteria strains.</title>
        <authorList>
            <person name="Klenk H.-P."/>
        </authorList>
    </citation>
    <scope>NUCLEOTIDE SEQUENCE [LARGE SCALE GENOMIC DNA]</scope>
    <source>
        <strain evidence="1 2">DSM 45772</strain>
    </source>
</reference>
<protein>
    <submittedName>
        <fullName evidence="1">Uncharacterized protein</fullName>
    </submittedName>
</protein>
<organism evidence="1 2">
    <name type="scientific">Actinomycetospora corticicola</name>
    <dbReference type="NCBI Taxonomy" id="663602"/>
    <lineage>
        <taxon>Bacteria</taxon>
        <taxon>Bacillati</taxon>
        <taxon>Actinomycetota</taxon>
        <taxon>Actinomycetes</taxon>
        <taxon>Pseudonocardiales</taxon>
        <taxon>Pseudonocardiaceae</taxon>
        <taxon>Actinomycetospora</taxon>
    </lineage>
</organism>
<evidence type="ECO:0000313" key="1">
    <source>
        <dbReference type="EMBL" id="NYD34063.1"/>
    </source>
</evidence>
<dbReference type="Proteomes" id="UP000535890">
    <property type="component" value="Unassembled WGS sequence"/>
</dbReference>
<accession>A0A7Y9DR95</accession>
<evidence type="ECO:0000313" key="2">
    <source>
        <dbReference type="Proteomes" id="UP000535890"/>
    </source>
</evidence>
<gene>
    <name evidence="1" type="ORF">BJ983_000165</name>
</gene>